<gene>
    <name evidence="1" type="ORF">Slati_3285300</name>
</gene>
<dbReference type="PANTHER" id="PTHR33103">
    <property type="entry name" value="OS01G0153900 PROTEIN"/>
    <property type="match status" value="1"/>
</dbReference>
<accession>A0AAW2V1C4</accession>
<comment type="caution">
    <text evidence="1">The sequence shown here is derived from an EMBL/GenBank/DDBJ whole genome shotgun (WGS) entry which is preliminary data.</text>
</comment>
<protein>
    <recommendedName>
        <fullName evidence="2">DUF674 family protein</fullName>
    </recommendedName>
</protein>
<organism evidence="1">
    <name type="scientific">Sesamum latifolium</name>
    <dbReference type="NCBI Taxonomy" id="2727402"/>
    <lineage>
        <taxon>Eukaryota</taxon>
        <taxon>Viridiplantae</taxon>
        <taxon>Streptophyta</taxon>
        <taxon>Embryophyta</taxon>
        <taxon>Tracheophyta</taxon>
        <taxon>Spermatophyta</taxon>
        <taxon>Magnoliopsida</taxon>
        <taxon>eudicotyledons</taxon>
        <taxon>Gunneridae</taxon>
        <taxon>Pentapetalae</taxon>
        <taxon>asterids</taxon>
        <taxon>lamiids</taxon>
        <taxon>Lamiales</taxon>
        <taxon>Pedaliaceae</taxon>
        <taxon>Sesamum</taxon>
    </lineage>
</organism>
<dbReference type="EMBL" id="JACGWN010000011">
    <property type="protein sequence ID" value="KAL0422624.1"/>
    <property type="molecule type" value="Genomic_DNA"/>
</dbReference>
<dbReference type="Pfam" id="PF05056">
    <property type="entry name" value="DUF674"/>
    <property type="match status" value="2"/>
</dbReference>
<dbReference type="PANTHER" id="PTHR33103:SF19">
    <property type="entry name" value="OS09G0544700 PROTEIN"/>
    <property type="match status" value="1"/>
</dbReference>
<evidence type="ECO:0008006" key="2">
    <source>
        <dbReference type="Google" id="ProtNLM"/>
    </source>
</evidence>
<reference evidence="1" key="1">
    <citation type="submission" date="2020-06" db="EMBL/GenBank/DDBJ databases">
        <authorList>
            <person name="Li T."/>
            <person name="Hu X."/>
            <person name="Zhang T."/>
            <person name="Song X."/>
            <person name="Zhang H."/>
            <person name="Dai N."/>
            <person name="Sheng W."/>
            <person name="Hou X."/>
            <person name="Wei L."/>
        </authorList>
    </citation>
    <scope>NUCLEOTIDE SEQUENCE</scope>
    <source>
        <strain evidence="1">KEN1</strain>
        <tissue evidence="1">Leaf</tissue>
    </source>
</reference>
<sequence length="465" mass="51295">MAAPVAAAHNAIDEIPHPPGNKYVAAGTMSESEEVKFSVRVVMNKEENKVLFAEADSSFADVLLSFLTLPLGTIVRLLLKHYANEAPIVGSLSTLYQGEQNSRYYHYDNAYVSIYKYVEKCDCGKPLNTEISLETVASNDVEVFTKEKASFLIANDLQLLPNLPGSSIKILKNLGMRDIKVLKERTILVGSKEIMNLLKGSLVSRDPLTYLVLDTSQLISTTVKSSDLGASLDKVAAVVSSKKMIVKAIIQKTTNRVLVAQAQEDFVDFLFSLLSLPLAKVLCLLDGNTSLSSVDNLYNSISNLDGGRYLKTQGLEPMQAISEYFCKNSIFPRTRHSLRCFTHRHEGSDLITSYLAFHPPARGHYFKSQDTLFRDMDGKEGYVKGPSMFMVSDDLVVTPCAAAISSLSILNNLNIELADVEELTFEIGKQEALSILKASLTSASALTNSLKPFIERQLEKVKQEK</sequence>
<dbReference type="AlphaFoldDB" id="A0AAW2V1C4"/>
<dbReference type="InterPro" id="IPR007750">
    <property type="entry name" value="DUF674"/>
</dbReference>
<name>A0AAW2V1C4_9LAMI</name>
<reference evidence="1" key="2">
    <citation type="journal article" date="2024" name="Plant">
        <title>Genomic evolution and insights into agronomic trait innovations of Sesamum species.</title>
        <authorList>
            <person name="Miao H."/>
            <person name="Wang L."/>
            <person name="Qu L."/>
            <person name="Liu H."/>
            <person name="Sun Y."/>
            <person name="Le M."/>
            <person name="Wang Q."/>
            <person name="Wei S."/>
            <person name="Zheng Y."/>
            <person name="Lin W."/>
            <person name="Duan Y."/>
            <person name="Cao H."/>
            <person name="Xiong S."/>
            <person name="Wang X."/>
            <person name="Wei L."/>
            <person name="Li C."/>
            <person name="Ma Q."/>
            <person name="Ju M."/>
            <person name="Zhao R."/>
            <person name="Li G."/>
            <person name="Mu C."/>
            <person name="Tian Q."/>
            <person name="Mei H."/>
            <person name="Zhang T."/>
            <person name="Gao T."/>
            <person name="Zhang H."/>
        </authorList>
    </citation>
    <scope>NUCLEOTIDE SEQUENCE</scope>
    <source>
        <strain evidence="1">KEN1</strain>
    </source>
</reference>
<evidence type="ECO:0000313" key="1">
    <source>
        <dbReference type="EMBL" id="KAL0422624.1"/>
    </source>
</evidence>
<proteinExistence type="predicted"/>